<evidence type="ECO:0000313" key="2">
    <source>
        <dbReference type="Proteomes" id="UP001058372"/>
    </source>
</evidence>
<sequence length="372" mass="40741">MRTRQQTSGFTKSKVYSRFHEDPYVLVGESLPFLTQLDRCDDSNPGPGNFSVMHDKCGVATYTYQQGAESVRIVDGPLAQPVGGLSHIPWNECDPEWGDPSTDYLATLAAARTNPSRPTVNVPSFIGELKDLPGAIRDQGEKSFKWARSDSVGVQFGILPMVSDVMKLMNFHDGVARRSDELDRLQSGNGLKRRVRLKSTGKVTTSLGKPGDASAIAVTSTRHSVYATLRWKSAGNFQFPPSGSRERSNYVKRLLLGVTRENDVYASALVAWNLLPWSWMADWFGNVGTYLEANMNQSIASPAEIWVCRSSATVHKVRAYGTSCAHSLVTKSRESGSVSLEASLPIIGPKKMSILGGIGLQKARGNFPRALR</sequence>
<reference evidence="1" key="1">
    <citation type="submission" date="2021-05" db="EMBL/GenBank/DDBJ databases">
        <authorList>
            <person name="Chen Y.-M."/>
            <person name="Zhang Y.-Z."/>
        </authorList>
    </citation>
    <scope>NUCLEOTIDE SEQUENCE</scope>
    <source>
        <strain evidence="1">237b-k141_420015</strain>
    </source>
</reference>
<keyword evidence="2" id="KW-1185">Reference proteome</keyword>
<dbReference type="EMBL" id="MZ679720">
    <property type="protein sequence ID" value="UJQ85603.1"/>
    <property type="molecule type" value="Genomic_RNA"/>
</dbReference>
<proteinExistence type="predicted"/>
<dbReference type="Proteomes" id="UP001058372">
    <property type="component" value="Segment"/>
</dbReference>
<reference evidence="1" key="2">
    <citation type="journal article" date="2022" name="Nat. Microbiol.">
        <title>RNA viromes from terrestrial sites across China expand environmental viral diversity.</title>
        <authorList>
            <person name="Chiapello M."/>
            <person name="Rodriguez-Romero J."/>
            <person name="Ayllon M.A."/>
            <person name="Turina M."/>
        </authorList>
    </citation>
    <scope>NUCLEOTIDE SEQUENCE</scope>
    <source>
        <strain evidence="1">237b-k141_420015</strain>
    </source>
</reference>
<name>A0ABY3SSD1_9VIRU</name>
<organism evidence="1 2">
    <name type="scientific">Leviviridae sp</name>
    <dbReference type="NCBI Taxonomy" id="2027243"/>
    <lineage>
        <taxon>Viruses</taxon>
        <taxon>Riboviria</taxon>
        <taxon>Orthornavirae</taxon>
        <taxon>Lenarviricota</taxon>
        <taxon>Leviviricetes</taxon>
        <taxon>Norzivirales</taxon>
        <taxon>Fiersviridae</taxon>
    </lineage>
</organism>
<accession>A0ABY3SSD1</accession>
<protein>
    <submittedName>
        <fullName evidence="1">Maturation protein</fullName>
    </submittedName>
</protein>
<evidence type="ECO:0000313" key="1">
    <source>
        <dbReference type="EMBL" id="UJQ85603.1"/>
    </source>
</evidence>